<gene>
    <name evidence="1" type="ORF">HCK00_22895</name>
</gene>
<evidence type="ECO:0000313" key="2">
    <source>
        <dbReference type="Proteomes" id="UP000695264"/>
    </source>
</evidence>
<dbReference type="EMBL" id="JAATEN010000023">
    <property type="protein sequence ID" value="NJQ03299.1"/>
    <property type="molecule type" value="Genomic_DNA"/>
</dbReference>
<organism evidence="1 2">
    <name type="scientific">Streptomyces zingiberis</name>
    <dbReference type="NCBI Taxonomy" id="2053010"/>
    <lineage>
        <taxon>Bacteria</taxon>
        <taxon>Bacillati</taxon>
        <taxon>Actinomycetota</taxon>
        <taxon>Actinomycetes</taxon>
        <taxon>Kitasatosporales</taxon>
        <taxon>Streptomycetaceae</taxon>
        <taxon>Streptomyces</taxon>
    </lineage>
</organism>
<proteinExistence type="predicted"/>
<keyword evidence="2" id="KW-1185">Reference proteome</keyword>
<reference evidence="1 2" key="1">
    <citation type="submission" date="2020-03" db="EMBL/GenBank/DDBJ databases">
        <title>WGS of actinomycetes isolated from Thailand.</title>
        <authorList>
            <person name="Thawai C."/>
        </authorList>
    </citation>
    <scope>NUCLEOTIDE SEQUENCE [LARGE SCALE GENOMIC DNA]</scope>
    <source>
        <strain evidence="1 2">PLAI 1-29</strain>
    </source>
</reference>
<dbReference type="Proteomes" id="UP000695264">
    <property type="component" value="Unassembled WGS sequence"/>
</dbReference>
<name>A0ABX1C050_9ACTN</name>
<sequence>MSEYQYYEFQALDRPLSPEEQAQLRAISTRARITATSFTNTYEWGDLSGDPRRMTERYFDAHLYVTNWGTHRLLLRLPRQALDLATAQSYCLGSQTDAWTTRTHLLLDLSSEDEGGDWIEGADESLAALVGVRDELMGGDLRPLYIAWLSALAAWELEDDDEEEYQTCPEPPVPAGLGELTAPQSALAEFLRVDGGLLAAAAEAAPITATAPNRPTKKELAPLVAALPPKEKDALLLRLALGPEPGLRTELLHRLRPATAPATAPGRRSAAQLLDAAHIRRTRHRQRV</sequence>
<accession>A0ABX1C050</accession>
<comment type="caution">
    <text evidence="1">The sequence shown here is derived from an EMBL/GenBank/DDBJ whole genome shotgun (WGS) entry which is preliminary data.</text>
</comment>
<evidence type="ECO:0000313" key="1">
    <source>
        <dbReference type="EMBL" id="NJQ03299.1"/>
    </source>
</evidence>
<dbReference type="RefSeq" id="WP_168103919.1">
    <property type="nucleotide sequence ID" value="NZ_JAATEN010000023.1"/>
</dbReference>
<protein>
    <submittedName>
        <fullName evidence="1">Uncharacterized protein</fullName>
    </submittedName>
</protein>